<reference evidence="1 2" key="1">
    <citation type="submission" date="2021-05" db="EMBL/GenBank/DDBJ databases">
        <title>Molecular characterization for Shewanella algae harboring chromosomal blaOXA-55-like strains isolated from clinical and environment sample.</title>
        <authorList>
            <person name="Ohama Y."/>
            <person name="Aoki K."/>
            <person name="Harada S."/>
            <person name="Moriya K."/>
            <person name="Ishii Y."/>
            <person name="Tateda K."/>
        </authorList>
    </citation>
    <scope>NUCLEOTIDE SEQUENCE [LARGE SCALE GENOMIC DNA]</scope>
    <source>
        <strain evidence="1 2">LMG 23746</strain>
    </source>
</reference>
<dbReference type="InterPro" id="IPR006439">
    <property type="entry name" value="HAD-SF_hydro_IA"/>
</dbReference>
<proteinExistence type="predicted"/>
<gene>
    <name evidence="1" type="ORF">TUM4630_04830</name>
</gene>
<comment type="caution">
    <text evidence="1">The sequence shown here is derived from an EMBL/GenBank/DDBJ whole genome shotgun (WGS) entry which is preliminary data.</text>
</comment>
<dbReference type="InterPro" id="IPR023214">
    <property type="entry name" value="HAD_sf"/>
</dbReference>
<dbReference type="Pfam" id="PF13419">
    <property type="entry name" value="HAD_2"/>
    <property type="match status" value="1"/>
</dbReference>
<name>A0ABQ4P5P3_9GAMM</name>
<evidence type="ECO:0000313" key="2">
    <source>
        <dbReference type="Proteomes" id="UP000761574"/>
    </source>
</evidence>
<dbReference type="SFLD" id="SFLDG01129">
    <property type="entry name" value="C1.5:_HAD__Beta-PGM__Phosphata"/>
    <property type="match status" value="1"/>
</dbReference>
<accession>A0ABQ4P5P3</accession>
<dbReference type="InterPro" id="IPR041492">
    <property type="entry name" value="HAD_2"/>
</dbReference>
<dbReference type="RefSeq" id="WP_119976944.1">
    <property type="nucleotide sequence ID" value="NZ_BPFB01000004.1"/>
</dbReference>
<dbReference type="Gene3D" id="1.10.260.80">
    <property type="match status" value="1"/>
</dbReference>
<dbReference type="CDD" id="cd07505">
    <property type="entry name" value="HAD_BPGM-like"/>
    <property type="match status" value="1"/>
</dbReference>
<protein>
    <submittedName>
        <fullName evidence="1">Haloacid dehalogenase</fullName>
    </submittedName>
</protein>
<organism evidence="1 2">
    <name type="scientific">Shewanella algidipiscicola</name>
    <dbReference type="NCBI Taxonomy" id="614070"/>
    <lineage>
        <taxon>Bacteria</taxon>
        <taxon>Pseudomonadati</taxon>
        <taxon>Pseudomonadota</taxon>
        <taxon>Gammaproteobacteria</taxon>
        <taxon>Alteromonadales</taxon>
        <taxon>Shewanellaceae</taxon>
        <taxon>Shewanella</taxon>
    </lineage>
</organism>
<dbReference type="Gene3D" id="3.40.50.1000">
    <property type="entry name" value="HAD superfamily/HAD-like"/>
    <property type="match status" value="1"/>
</dbReference>
<evidence type="ECO:0000313" key="1">
    <source>
        <dbReference type="EMBL" id="GIU42865.1"/>
    </source>
</evidence>
<sequence length="201" mass="22371">MQRFTHSFQGVIFDLDGTLVSSNLNFSALRQAIQCPVEQDILHFIARLPAVQAAQAQRIIEQAEQLDAQQARLLNGTEALLDFLLMQQIPMAIVTRNSKAAALQKVEQNNLPIDLILSREDGPAKPDPTSLIQVATLWGLAADKIAFVGDHHYDVDAANRAGMQSVLLTFDEHKAYQHQARFVYRDLQQLLQAMPLISLCA</sequence>
<dbReference type="InterPro" id="IPR036412">
    <property type="entry name" value="HAD-like_sf"/>
</dbReference>
<dbReference type="PANTHER" id="PTHR43885:SF1">
    <property type="entry name" value="SUPERFAMILY HYDROLASE, PUTATIVE (AFU_ORTHOLOGUE AFUA_4G13290)-RELATED"/>
    <property type="match status" value="1"/>
</dbReference>
<dbReference type="EMBL" id="BPFB01000004">
    <property type="protein sequence ID" value="GIU42865.1"/>
    <property type="molecule type" value="Genomic_DNA"/>
</dbReference>
<dbReference type="Proteomes" id="UP000761574">
    <property type="component" value="Unassembled WGS sequence"/>
</dbReference>
<dbReference type="PANTHER" id="PTHR43885">
    <property type="entry name" value="HALOACID DEHALOGENASE-LIKE HYDROLASE"/>
    <property type="match status" value="1"/>
</dbReference>
<dbReference type="NCBIfam" id="TIGR01549">
    <property type="entry name" value="HAD-SF-IA-v1"/>
    <property type="match status" value="1"/>
</dbReference>
<dbReference type="SFLD" id="SFLDS00003">
    <property type="entry name" value="Haloacid_Dehalogenase"/>
    <property type="match status" value="1"/>
</dbReference>
<keyword evidence="2" id="KW-1185">Reference proteome</keyword>
<dbReference type="SUPFAM" id="SSF56784">
    <property type="entry name" value="HAD-like"/>
    <property type="match status" value="1"/>
</dbReference>
<dbReference type="NCBIfam" id="TIGR01509">
    <property type="entry name" value="HAD-SF-IA-v3"/>
    <property type="match status" value="1"/>
</dbReference>